<proteinExistence type="predicted"/>
<evidence type="ECO:0000256" key="1">
    <source>
        <dbReference type="SAM" id="MobiDB-lite"/>
    </source>
</evidence>
<feature type="region of interest" description="Disordered" evidence="1">
    <location>
        <begin position="141"/>
        <end position="164"/>
    </location>
</feature>
<dbReference type="EMBL" id="JBBPBN010000031">
    <property type="protein sequence ID" value="KAK9004166.1"/>
    <property type="molecule type" value="Genomic_DNA"/>
</dbReference>
<sequence>MATRLTDVGIEKGDVTVLKGSASISGCDLSLVDGAQRVCMGHASQHVPQSASAASTSGGSISCQPDVVGFCDDSSLHEEGSQNGIASNNEAEVTTHIDNFATGGEVGVVDNMAPINGGTTEDDTGVAGNIETGPMAAAEAVTSADREATPSNNEAQPPSQHSRFGYKYEDNFAARTFCYEKSFEFKNEPNLGYSSDGQGTQVGNLFPTNQRSALQHYSQILCLSHNQRFAIFVCMRKLLLEDLCELGSKWNVSSKGHWTVGVEPHFEIKSGADHP</sequence>
<gene>
    <name evidence="2" type="ORF">V6N11_001973</name>
</gene>
<evidence type="ECO:0000313" key="3">
    <source>
        <dbReference type="Proteomes" id="UP001396334"/>
    </source>
</evidence>
<accession>A0ABR2QU32</accession>
<comment type="caution">
    <text evidence="2">The sequence shown here is derived from an EMBL/GenBank/DDBJ whole genome shotgun (WGS) entry which is preliminary data.</text>
</comment>
<protein>
    <submittedName>
        <fullName evidence="2">Uncharacterized protein</fullName>
    </submittedName>
</protein>
<feature type="compositionally biased region" description="Polar residues" evidence="1">
    <location>
        <begin position="149"/>
        <end position="162"/>
    </location>
</feature>
<dbReference type="Proteomes" id="UP001396334">
    <property type="component" value="Unassembled WGS sequence"/>
</dbReference>
<organism evidence="2 3">
    <name type="scientific">Hibiscus sabdariffa</name>
    <name type="common">roselle</name>
    <dbReference type="NCBI Taxonomy" id="183260"/>
    <lineage>
        <taxon>Eukaryota</taxon>
        <taxon>Viridiplantae</taxon>
        <taxon>Streptophyta</taxon>
        <taxon>Embryophyta</taxon>
        <taxon>Tracheophyta</taxon>
        <taxon>Spermatophyta</taxon>
        <taxon>Magnoliopsida</taxon>
        <taxon>eudicotyledons</taxon>
        <taxon>Gunneridae</taxon>
        <taxon>Pentapetalae</taxon>
        <taxon>rosids</taxon>
        <taxon>malvids</taxon>
        <taxon>Malvales</taxon>
        <taxon>Malvaceae</taxon>
        <taxon>Malvoideae</taxon>
        <taxon>Hibiscus</taxon>
    </lineage>
</organism>
<reference evidence="2 3" key="1">
    <citation type="journal article" date="2024" name="G3 (Bethesda)">
        <title>Genome assembly of Hibiscus sabdariffa L. provides insights into metabolisms of medicinal natural products.</title>
        <authorList>
            <person name="Kim T."/>
        </authorList>
    </citation>
    <scope>NUCLEOTIDE SEQUENCE [LARGE SCALE GENOMIC DNA]</scope>
    <source>
        <strain evidence="2">TK-2024</strain>
        <tissue evidence="2">Old leaves</tissue>
    </source>
</reference>
<evidence type="ECO:0000313" key="2">
    <source>
        <dbReference type="EMBL" id="KAK9004166.1"/>
    </source>
</evidence>
<keyword evidence="3" id="KW-1185">Reference proteome</keyword>
<name>A0ABR2QU32_9ROSI</name>